<evidence type="ECO:0000313" key="1">
    <source>
        <dbReference type="EMBL" id="VVO74816.1"/>
    </source>
</evidence>
<dbReference type="Proteomes" id="UP000327111">
    <property type="component" value="Unassembled WGS sequence"/>
</dbReference>
<proteinExistence type="predicted"/>
<dbReference type="RefSeq" id="WP_150732928.1">
    <property type="nucleotide sequence ID" value="NZ_CABVIF010000002.1"/>
</dbReference>
<gene>
    <name evidence="1" type="ORF">PS854_01488</name>
</gene>
<accession>A0A5E7IFZ1</accession>
<evidence type="ECO:0000313" key="2">
    <source>
        <dbReference type="Proteomes" id="UP000327111"/>
    </source>
</evidence>
<sequence>MLKPLNRTNNSRWSSFSSNEDVYLAVSNCLRNHYSAENPKGQRPIFLIGGVSGAGVSSLCDQIEMKLVAGGKKILTVQRYPQKGTTLFSSDLVCSLNLPEEVMADFRRHTANSTLEQAYWHLISARAYDCLIIRDVHEWLPPHSPIAEQSLRGIQELISRCPDIPVAILGAPDATRQVMETIACREVSILTFHLAPMTNDQRFERFLADVMVRLLSSGDGVNDIPPIDSAVIHRRSKGYVGTAASLVQMSLADRNFRMYDEPTVFEPTLLAPRAGESFSSWMGRLSVSADSSSHLEAVDIFASRCSRVTDPDTLHEMISIRQCFSDRELEVFRHFECRSSGYLSFKHGTNYCPECFKVDIKEAGLPASRLAWRQLGMCVCCVHESPVILLRLFTPHFSPLDKSWRAYCEYVSSPSSRLLVSFPLTSDGVQAIADNEMLLQLAARVQNWIFTDAQINQIRKPSKAALEFLLGVWLCDPSWRTASGFACSFFFPQRKGNSANLTPDTSFASEPPHYSWATPRQLAVAYWMLGVAFEVISRNEAELIREVCRPYSLPFPVDRTEIKRAGLGVHSRLIRDELIALAYTTFSSEDLDQVIWALE</sequence>
<name>A0A5E7IFZ1_PSEFL</name>
<protein>
    <submittedName>
        <fullName evidence="1">Uncharacterized protein</fullName>
    </submittedName>
</protein>
<reference evidence="1 2" key="1">
    <citation type="submission" date="2019-09" db="EMBL/GenBank/DDBJ databases">
        <authorList>
            <person name="Chandra G."/>
            <person name="Truman W A."/>
        </authorList>
    </citation>
    <scope>NUCLEOTIDE SEQUENCE [LARGE SCALE GENOMIC DNA]</scope>
    <source>
        <strain evidence="1">PS854</strain>
    </source>
</reference>
<organism evidence="1 2">
    <name type="scientific">Pseudomonas fluorescens</name>
    <dbReference type="NCBI Taxonomy" id="294"/>
    <lineage>
        <taxon>Bacteria</taxon>
        <taxon>Pseudomonadati</taxon>
        <taxon>Pseudomonadota</taxon>
        <taxon>Gammaproteobacteria</taxon>
        <taxon>Pseudomonadales</taxon>
        <taxon>Pseudomonadaceae</taxon>
        <taxon>Pseudomonas</taxon>
    </lineage>
</organism>
<dbReference type="AlphaFoldDB" id="A0A5E7IFZ1"/>
<dbReference type="EMBL" id="CABVIF010000002">
    <property type="protein sequence ID" value="VVO74816.1"/>
    <property type="molecule type" value="Genomic_DNA"/>
</dbReference>